<proteinExistence type="predicted"/>
<sequence length="560" mass="61252">MEEAAVLLDRHVKIVDEVSEVIAERGGSPSWVTHESIVKSIPAGLRWQEREAAIHRATEEALRRFRTEIEAPAEAILRERKASRPSAVAKVAVPFAGDGDYYREALDGVEPVFPDLSAPPGITSMALRVSWPRASALRGFPPGAFVSSAHRGVLALYVGPYRPGHDDRGFYLVQDAGAAANSVAVVPRIPTRGCGACVTMFSHCSMGAGVNVLRTGRGEEEEFLLAELLLRKDDDTGRTSNKATLFRWRSSSASADGWVQTEVVLPLPSEPAADDDASSEEEVTYNFYVDTMFAVGSSCLCWADLLQGVLLCDDALADHPAFRFIPLPDGCSIKVDPWKDRGLPDRYRSMSCVDRGTDHDQTTITFVSMDGLAQGRHISNVDLATWTLRNPTDATATWTKGAATFRVRDLWSDPFYKDDLLLGPLTPTCPLLSMTRDDVVYVAVDQNRLQFVEGFGMESLIERHILCLDLQNRRVLSAFKSPPGARVTPHLSVMPTKFTMYRSKRDDELNKKQGKCVILTPSSRVPPTPPLRSSVIGPSGNVGLASLLTDLDLSSPPSSP</sequence>
<evidence type="ECO:0000259" key="1">
    <source>
        <dbReference type="Pfam" id="PF07762"/>
    </source>
</evidence>
<keyword evidence="3" id="KW-1185">Reference proteome</keyword>
<dbReference type="InterPro" id="IPR011676">
    <property type="entry name" value="DUF1618"/>
</dbReference>
<dbReference type="Proteomes" id="UP000324897">
    <property type="component" value="Unassembled WGS sequence"/>
</dbReference>
<dbReference type="OrthoDB" id="686315at2759"/>
<dbReference type="Pfam" id="PF07762">
    <property type="entry name" value="DUF1618"/>
    <property type="match status" value="1"/>
</dbReference>
<dbReference type="EMBL" id="RWGY01000051">
    <property type="protein sequence ID" value="TVU04580.1"/>
    <property type="molecule type" value="Genomic_DNA"/>
</dbReference>
<dbReference type="AlphaFoldDB" id="A0A5J9T029"/>
<feature type="non-terminal residue" evidence="2">
    <location>
        <position position="1"/>
    </location>
</feature>
<dbReference type="PANTHER" id="PTHR33086:SF52">
    <property type="entry name" value="OS09G0128900 PROTEIN"/>
    <property type="match status" value="1"/>
</dbReference>
<accession>A0A5J9T029</accession>
<organism evidence="2 3">
    <name type="scientific">Eragrostis curvula</name>
    <name type="common">weeping love grass</name>
    <dbReference type="NCBI Taxonomy" id="38414"/>
    <lineage>
        <taxon>Eukaryota</taxon>
        <taxon>Viridiplantae</taxon>
        <taxon>Streptophyta</taxon>
        <taxon>Embryophyta</taxon>
        <taxon>Tracheophyta</taxon>
        <taxon>Spermatophyta</taxon>
        <taxon>Magnoliopsida</taxon>
        <taxon>Liliopsida</taxon>
        <taxon>Poales</taxon>
        <taxon>Poaceae</taxon>
        <taxon>PACMAD clade</taxon>
        <taxon>Chloridoideae</taxon>
        <taxon>Eragrostideae</taxon>
        <taxon>Eragrostidinae</taxon>
        <taxon>Eragrostis</taxon>
    </lineage>
</organism>
<gene>
    <name evidence="2" type="ORF">EJB05_47698</name>
</gene>
<protein>
    <recommendedName>
        <fullName evidence="1">DUF1618 domain-containing protein</fullName>
    </recommendedName>
</protein>
<feature type="domain" description="DUF1618" evidence="1">
    <location>
        <begin position="302"/>
        <end position="441"/>
    </location>
</feature>
<reference evidence="2 3" key="1">
    <citation type="journal article" date="2019" name="Sci. Rep.">
        <title>A high-quality genome of Eragrostis curvula grass provides insights into Poaceae evolution and supports new strategies to enhance forage quality.</title>
        <authorList>
            <person name="Carballo J."/>
            <person name="Santos B.A.C.M."/>
            <person name="Zappacosta D."/>
            <person name="Garbus I."/>
            <person name="Selva J.P."/>
            <person name="Gallo C.A."/>
            <person name="Diaz A."/>
            <person name="Albertini E."/>
            <person name="Caccamo M."/>
            <person name="Echenique V."/>
        </authorList>
    </citation>
    <scope>NUCLEOTIDE SEQUENCE [LARGE SCALE GENOMIC DNA]</scope>
    <source>
        <strain evidence="3">cv. Victoria</strain>
        <tissue evidence="2">Leaf</tissue>
    </source>
</reference>
<dbReference type="Gramene" id="TVU04580">
    <property type="protein sequence ID" value="TVU04580"/>
    <property type="gene ID" value="EJB05_47698"/>
</dbReference>
<evidence type="ECO:0000313" key="2">
    <source>
        <dbReference type="EMBL" id="TVU04580.1"/>
    </source>
</evidence>
<comment type="caution">
    <text evidence="2">The sequence shown here is derived from an EMBL/GenBank/DDBJ whole genome shotgun (WGS) entry which is preliminary data.</text>
</comment>
<evidence type="ECO:0000313" key="3">
    <source>
        <dbReference type="Proteomes" id="UP000324897"/>
    </source>
</evidence>
<name>A0A5J9T029_9POAL</name>
<dbReference type="PANTHER" id="PTHR33086">
    <property type="entry name" value="OS05G0468200 PROTEIN-RELATED"/>
    <property type="match status" value="1"/>
</dbReference>